<comment type="caution">
    <text evidence="7">The sequence shown here is derived from an EMBL/GenBank/DDBJ whole genome shotgun (WGS) entry which is preliminary data.</text>
</comment>
<sequence length="307" mass="33378">MSAAEPEAHAASDGFDRRRRELQAFDDTKAGVKGLVDAGVTAITAIFRHRPAGVPGGDDLVPAAGIIPVIDLAAAPRQEVAARVRRAAETAGFFQVVNHGVPRELMAAALAGVRRFNEQQAEAKRRFYTRDTARKVRFTSNYDLFQSAAASWRDTLFCELAPDPPRPEELPEAVRGAMLEYGDAATELALRVLELLSESLGLPSDHLREMGCARSLNVASHYYPPCPEPHLTLGTSRHADATFLTVLLQDAMGGLQVLLDRGGWWVDVPPLPGALIVNIGDFLQAPTHTLSPRHIVWIPISLEIVCI</sequence>
<dbReference type="GO" id="GO:0051213">
    <property type="term" value="F:dioxygenase activity"/>
    <property type="evidence" value="ECO:0007669"/>
    <property type="project" value="UniProtKB-KW"/>
</dbReference>
<feature type="domain" description="Fe2OG dioxygenase" evidence="6">
    <location>
        <begin position="212"/>
        <end position="307"/>
    </location>
</feature>
<evidence type="ECO:0000256" key="3">
    <source>
        <dbReference type="ARBA" id="ARBA00023002"/>
    </source>
</evidence>
<dbReference type="EMBL" id="NCVQ01000010">
    <property type="protein sequence ID" value="PWZ06573.1"/>
    <property type="molecule type" value="Genomic_DNA"/>
</dbReference>
<dbReference type="FunFam" id="2.60.120.330:FF:000005">
    <property type="entry name" value="1-aminocyclopropane-1-carboxylate oxidase homolog 1"/>
    <property type="match status" value="1"/>
</dbReference>
<reference evidence="7 8" key="1">
    <citation type="journal article" date="2018" name="Nat. Genet.">
        <title>Extensive intraspecific gene order and gene structural variations between Mo17 and other maize genomes.</title>
        <authorList>
            <person name="Sun S."/>
            <person name="Zhou Y."/>
            <person name="Chen J."/>
            <person name="Shi J."/>
            <person name="Zhao H."/>
            <person name="Zhao H."/>
            <person name="Song W."/>
            <person name="Zhang M."/>
            <person name="Cui Y."/>
            <person name="Dong X."/>
            <person name="Liu H."/>
            <person name="Ma X."/>
            <person name="Jiao Y."/>
            <person name="Wang B."/>
            <person name="Wei X."/>
            <person name="Stein J.C."/>
            <person name="Glaubitz J.C."/>
            <person name="Lu F."/>
            <person name="Yu G."/>
            <person name="Liang C."/>
            <person name="Fengler K."/>
            <person name="Li B."/>
            <person name="Rafalski A."/>
            <person name="Schnable P.S."/>
            <person name="Ware D.H."/>
            <person name="Buckler E.S."/>
            <person name="Lai J."/>
        </authorList>
    </citation>
    <scope>NUCLEOTIDE SEQUENCE [LARGE SCALE GENOMIC DNA]</scope>
    <source>
        <strain evidence="8">cv. Missouri 17</strain>
        <tissue evidence="7">Seedling</tissue>
    </source>
</reference>
<comment type="similarity">
    <text evidence="1 5">Belongs to the iron/ascorbate-dependent oxidoreductase family.</text>
</comment>
<dbReference type="Gene3D" id="2.60.120.330">
    <property type="entry name" value="B-lactam Antibiotic, Isopenicillin N Synthase, Chain"/>
    <property type="match status" value="1"/>
</dbReference>
<dbReference type="Pfam" id="PF14226">
    <property type="entry name" value="DIOX_N"/>
    <property type="match status" value="1"/>
</dbReference>
<dbReference type="PANTHER" id="PTHR10209:SF749">
    <property type="entry name" value="FE2OG DIOXYGENASE DOMAIN-CONTAINING PROTEIN"/>
    <property type="match status" value="1"/>
</dbReference>
<name>A0A3L6DER3_MAIZE</name>
<dbReference type="PROSITE" id="PS51471">
    <property type="entry name" value="FE2OG_OXY"/>
    <property type="match status" value="1"/>
</dbReference>
<dbReference type="Pfam" id="PF03171">
    <property type="entry name" value="2OG-FeII_Oxy"/>
    <property type="match status" value="1"/>
</dbReference>
<dbReference type="PANTHER" id="PTHR10209">
    <property type="entry name" value="OXIDOREDUCTASE, 2OG-FE II OXYGENASE FAMILY PROTEIN"/>
    <property type="match status" value="1"/>
</dbReference>
<keyword evidence="2 5" id="KW-0479">Metal-binding</keyword>
<protein>
    <submittedName>
        <fullName evidence="7">DIBOA-glucoside dioxygenase BX6</fullName>
    </submittedName>
</protein>
<dbReference type="GO" id="GO:0046872">
    <property type="term" value="F:metal ion binding"/>
    <property type="evidence" value="ECO:0007669"/>
    <property type="project" value="UniProtKB-KW"/>
</dbReference>
<dbReference type="SUPFAM" id="SSF51197">
    <property type="entry name" value="Clavaminate synthase-like"/>
    <property type="match status" value="1"/>
</dbReference>
<evidence type="ECO:0000256" key="4">
    <source>
        <dbReference type="ARBA" id="ARBA00023004"/>
    </source>
</evidence>
<keyword evidence="4 5" id="KW-0408">Iron</keyword>
<keyword evidence="7" id="KW-0223">Dioxygenase</keyword>
<evidence type="ECO:0000313" key="8">
    <source>
        <dbReference type="Proteomes" id="UP000251960"/>
    </source>
</evidence>
<dbReference type="InterPro" id="IPR027443">
    <property type="entry name" value="IPNS-like_sf"/>
</dbReference>
<keyword evidence="3 5" id="KW-0560">Oxidoreductase</keyword>
<dbReference type="InterPro" id="IPR005123">
    <property type="entry name" value="Oxoglu/Fe-dep_dioxygenase_dom"/>
</dbReference>
<proteinExistence type="inferred from homology"/>
<evidence type="ECO:0000256" key="1">
    <source>
        <dbReference type="ARBA" id="ARBA00008056"/>
    </source>
</evidence>
<dbReference type="InterPro" id="IPR026992">
    <property type="entry name" value="DIOX_N"/>
</dbReference>
<evidence type="ECO:0000259" key="6">
    <source>
        <dbReference type="PROSITE" id="PS51471"/>
    </source>
</evidence>
<evidence type="ECO:0000256" key="5">
    <source>
        <dbReference type="RuleBase" id="RU003682"/>
    </source>
</evidence>
<accession>A0A3L6DER3</accession>
<dbReference type="Proteomes" id="UP000251960">
    <property type="component" value="Chromosome 9"/>
</dbReference>
<dbReference type="InterPro" id="IPR044861">
    <property type="entry name" value="IPNS-like_FE2OG_OXY"/>
</dbReference>
<gene>
    <name evidence="7" type="primary">BX6_2</name>
    <name evidence="7" type="ORF">Zm00014a_037422</name>
</gene>
<dbReference type="AlphaFoldDB" id="A0A3L6DER3"/>
<evidence type="ECO:0000256" key="2">
    <source>
        <dbReference type="ARBA" id="ARBA00022723"/>
    </source>
</evidence>
<dbReference type="ExpressionAtlas" id="A0A3L6DER3">
    <property type="expression patterns" value="baseline and differential"/>
</dbReference>
<evidence type="ECO:0000313" key="7">
    <source>
        <dbReference type="EMBL" id="PWZ06573.1"/>
    </source>
</evidence>
<organism evidence="7 8">
    <name type="scientific">Zea mays</name>
    <name type="common">Maize</name>
    <dbReference type="NCBI Taxonomy" id="4577"/>
    <lineage>
        <taxon>Eukaryota</taxon>
        <taxon>Viridiplantae</taxon>
        <taxon>Streptophyta</taxon>
        <taxon>Embryophyta</taxon>
        <taxon>Tracheophyta</taxon>
        <taxon>Spermatophyta</taxon>
        <taxon>Magnoliopsida</taxon>
        <taxon>Liliopsida</taxon>
        <taxon>Poales</taxon>
        <taxon>Poaceae</taxon>
        <taxon>PACMAD clade</taxon>
        <taxon>Panicoideae</taxon>
        <taxon>Andropogonodae</taxon>
        <taxon>Andropogoneae</taxon>
        <taxon>Tripsacinae</taxon>
        <taxon>Zea</taxon>
    </lineage>
</organism>